<keyword evidence="2" id="KW-0964">Secreted</keyword>
<dbReference type="Proteomes" id="UP000295070">
    <property type="component" value="Chromosome 4"/>
</dbReference>
<comment type="subcellular location">
    <subcellularLocation>
        <location evidence="1">Secreted</location>
    </subcellularLocation>
</comment>
<name>A0A484DE10_PERFV</name>
<dbReference type="SUPFAM" id="SSF50814">
    <property type="entry name" value="Lipocalins"/>
    <property type="match status" value="1"/>
</dbReference>
<dbReference type="InterPro" id="IPR022734">
    <property type="entry name" value="ApoM"/>
</dbReference>
<gene>
    <name evidence="5" type="ORF">EPR50_G00036470</name>
</gene>
<dbReference type="EMBL" id="SCKG01000004">
    <property type="protein sequence ID" value="TDH13601.1"/>
    <property type="molecule type" value="Genomic_DNA"/>
</dbReference>
<evidence type="ECO:0000313" key="5">
    <source>
        <dbReference type="EMBL" id="TDH13601.1"/>
    </source>
</evidence>
<dbReference type="Gene3D" id="2.40.128.20">
    <property type="match status" value="2"/>
</dbReference>
<accession>A0A484DE10</accession>
<sequence>MVLRQSGCPDCIVLKEDVKTVNAVILFSRRQNVSAAELKEFEKQAECLGLTNPQVLNTDHVCQPAPLVCEKLLKPVDKAPDFSGSWYLIAMTSDTCLVTTLLNYVFWPSISMKITSKNTPNIIESNYSFKMYGYCDTASEDFFLENNMIFDVGINNTRVGEPDVLLQSGCSDCLVVKGEDKNKDVDFLLLFSRRQNVSAAELKEFEKQAECLGWAKPEVLNTDHDMENCLSLDTDDNDDSELISLIFQRLRKEYAVPLKCLSESIQKYHKVISEWFQQQWATLW</sequence>
<keyword evidence="3" id="KW-0732">Signal</keyword>
<dbReference type="PANTHER" id="PTHR11967">
    <property type="entry name" value="ALPHA-1-ACID GLYCOPROTEIN"/>
    <property type="match status" value="1"/>
</dbReference>
<dbReference type="InterPro" id="IPR012674">
    <property type="entry name" value="Calycin"/>
</dbReference>
<dbReference type="Pfam" id="PF11032">
    <property type="entry name" value="ApoM"/>
    <property type="match status" value="1"/>
</dbReference>
<organism evidence="5 6">
    <name type="scientific">Perca flavescens</name>
    <name type="common">American yellow perch</name>
    <name type="synonym">Morone flavescens</name>
    <dbReference type="NCBI Taxonomy" id="8167"/>
    <lineage>
        <taxon>Eukaryota</taxon>
        <taxon>Metazoa</taxon>
        <taxon>Chordata</taxon>
        <taxon>Craniata</taxon>
        <taxon>Vertebrata</taxon>
        <taxon>Euteleostomi</taxon>
        <taxon>Actinopterygii</taxon>
        <taxon>Neopterygii</taxon>
        <taxon>Teleostei</taxon>
        <taxon>Neoteleostei</taxon>
        <taxon>Acanthomorphata</taxon>
        <taxon>Eupercaria</taxon>
        <taxon>Perciformes</taxon>
        <taxon>Percoidei</taxon>
        <taxon>Percidae</taxon>
        <taxon>Percinae</taxon>
        <taxon>Perca</taxon>
    </lineage>
</organism>
<evidence type="ECO:0000256" key="3">
    <source>
        <dbReference type="ARBA" id="ARBA00022729"/>
    </source>
</evidence>
<keyword evidence="6" id="KW-1185">Reference proteome</keyword>
<proteinExistence type="predicted"/>
<dbReference type="AlphaFoldDB" id="A0A484DE10"/>
<protein>
    <submittedName>
        <fullName evidence="5">Uncharacterized protein</fullName>
    </submittedName>
</protein>
<evidence type="ECO:0000256" key="4">
    <source>
        <dbReference type="ARBA" id="ARBA00023180"/>
    </source>
</evidence>
<reference evidence="5 6" key="1">
    <citation type="submission" date="2019-01" db="EMBL/GenBank/DDBJ databases">
        <title>A chromosome-scale genome assembly of the yellow perch, Perca flavescens.</title>
        <authorList>
            <person name="Feron R."/>
            <person name="Morvezen R."/>
            <person name="Bestin A."/>
            <person name="Haffray P."/>
            <person name="Klopp C."/>
            <person name="Zahm M."/>
            <person name="Cabau C."/>
            <person name="Roques C."/>
            <person name="Donnadieu C."/>
            <person name="Bouchez O."/>
            <person name="Christie M."/>
            <person name="Larson W."/>
            <person name="Guiguen Y."/>
        </authorList>
    </citation>
    <scope>NUCLEOTIDE SEQUENCE [LARGE SCALE GENOMIC DNA]</scope>
    <source>
        <strain evidence="5">YP-PL-M2</strain>
        <tissue evidence="5">Blood</tissue>
    </source>
</reference>
<evidence type="ECO:0000256" key="1">
    <source>
        <dbReference type="ARBA" id="ARBA00004613"/>
    </source>
</evidence>
<comment type="caution">
    <text evidence="5">The sequence shown here is derived from an EMBL/GenBank/DDBJ whole genome shotgun (WGS) entry which is preliminary data.</text>
</comment>
<dbReference type="PANTHER" id="PTHR11967:SF2">
    <property type="entry name" value="ALPHA-1-ACID GLYCOPROTEIN 1"/>
    <property type="match status" value="1"/>
</dbReference>
<keyword evidence="4" id="KW-0325">Glycoprotein</keyword>
<evidence type="ECO:0000313" key="6">
    <source>
        <dbReference type="Proteomes" id="UP000295070"/>
    </source>
</evidence>
<dbReference type="GO" id="GO:0005576">
    <property type="term" value="C:extracellular region"/>
    <property type="evidence" value="ECO:0007669"/>
    <property type="project" value="UniProtKB-SubCell"/>
</dbReference>
<evidence type="ECO:0000256" key="2">
    <source>
        <dbReference type="ARBA" id="ARBA00022525"/>
    </source>
</evidence>